<protein>
    <submittedName>
        <fullName evidence="1">Uncharacterized protein</fullName>
    </submittedName>
</protein>
<sequence>MERTVPIKARVNDQLVTIDSLPTSWEDLLNAIHHLGHAINFTVFWNDHPITNKRELALAYLNNKGDEIIFEAKQNPNPMTSMDESVKADYDNMISQFTRFSTSDEAPSEPLTLQNGILSKENLLMVVRSLTLKAKDKLFESGRKFIEKRQEFYGTDEEKYRSVVMEQLQFQELLILTCSAETFKKHGIPSEAFDNSVRTYQNDADVKEAIENMSIEAIQGSGDVPEGLTEEKLKEMLFYSCDFINQYLAAHPLTNPMEVMVLKSRESDEVLKRFGFDELQISAAMTKYDIEKNPNFEDIRKKLNEVTTKIFGFNPSEMPR</sequence>
<dbReference type="EMBL" id="CAJZBQ010000003">
    <property type="protein sequence ID" value="CAG9310905.1"/>
    <property type="molecule type" value="Genomic_DNA"/>
</dbReference>
<accession>A0AAU9IAG7</accession>
<keyword evidence="2" id="KW-1185">Reference proteome</keyword>
<evidence type="ECO:0000313" key="2">
    <source>
        <dbReference type="Proteomes" id="UP001162131"/>
    </source>
</evidence>
<organism evidence="1 2">
    <name type="scientific">Blepharisma stoltei</name>
    <dbReference type="NCBI Taxonomy" id="1481888"/>
    <lineage>
        <taxon>Eukaryota</taxon>
        <taxon>Sar</taxon>
        <taxon>Alveolata</taxon>
        <taxon>Ciliophora</taxon>
        <taxon>Postciliodesmatophora</taxon>
        <taxon>Heterotrichea</taxon>
        <taxon>Heterotrichida</taxon>
        <taxon>Blepharismidae</taxon>
        <taxon>Blepharisma</taxon>
    </lineage>
</organism>
<proteinExistence type="predicted"/>
<gene>
    <name evidence="1" type="ORF">BSTOLATCC_MIC2619</name>
</gene>
<dbReference type="Proteomes" id="UP001162131">
    <property type="component" value="Unassembled WGS sequence"/>
</dbReference>
<dbReference type="AlphaFoldDB" id="A0AAU9IAG7"/>
<comment type="caution">
    <text evidence="1">The sequence shown here is derived from an EMBL/GenBank/DDBJ whole genome shotgun (WGS) entry which is preliminary data.</text>
</comment>
<reference evidence="1" key="1">
    <citation type="submission" date="2021-09" db="EMBL/GenBank/DDBJ databases">
        <authorList>
            <consortium name="AG Swart"/>
            <person name="Singh M."/>
            <person name="Singh A."/>
            <person name="Seah K."/>
            <person name="Emmerich C."/>
        </authorList>
    </citation>
    <scope>NUCLEOTIDE SEQUENCE</scope>
    <source>
        <strain evidence="1">ATCC30299</strain>
    </source>
</reference>
<name>A0AAU9IAG7_9CILI</name>
<evidence type="ECO:0000313" key="1">
    <source>
        <dbReference type="EMBL" id="CAG9310905.1"/>
    </source>
</evidence>